<feature type="chain" id="PRO_5024865652" evidence="1">
    <location>
        <begin position="18"/>
        <end position="508"/>
    </location>
</feature>
<reference evidence="2" key="1">
    <citation type="submission" date="2019-04" db="EMBL/GenBank/DDBJ databases">
        <title>Friends and foes A comparative genomics studyof 23 Aspergillus species from section Flavi.</title>
        <authorList>
            <consortium name="DOE Joint Genome Institute"/>
            <person name="Kjaerbolling I."/>
            <person name="Vesth T."/>
            <person name="Frisvad J.C."/>
            <person name="Nybo J.L."/>
            <person name="Theobald S."/>
            <person name="Kildgaard S."/>
            <person name="Isbrandt T."/>
            <person name="Kuo A."/>
            <person name="Sato A."/>
            <person name="Lyhne E.K."/>
            <person name="Kogle M.E."/>
            <person name="Wiebenga A."/>
            <person name="Kun R.S."/>
            <person name="Lubbers R.J."/>
            <person name="Makela M.R."/>
            <person name="Barry K."/>
            <person name="Chovatia M."/>
            <person name="Clum A."/>
            <person name="Daum C."/>
            <person name="Haridas S."/>
            <person name="He G."/>
            <person name="LaButti K."/>
            <person name="Lipzen A."/>
            <person name="Mondo S."/>
            <person name="Riley R."/>
            <person name="Salamov A."/>
            <person name="Simmons B.A."/>
            <person name="Magnuson J.K."/>
            <person name="Henrissat B."/>
            <person name="Mortensen U.H."/>
            <person name="Larsen T.O."/>
            <person name="Devries R.P."/>
            <person name="Grigoriev I.V."/>
            <person name="Machida M."/>
            <person name="Baker S.E."/>
            <person name="Andersen M.R."/>
        </authorList>
    </citation>
    <scope>NUCLEOTIDE SEQUENCE [LARGE SCALE GENOMIC DNA]</scope>
    <source>
        <strain evidence="2">IBT 14317</strain>
    </source>
</reference>
<name>A0A5N7CEB4_PETAA</name>
<keyword evidence="1" id="KW-0732">Signal</keyword>
<dbReference type="Proteomes" id="UP000326877">
    <property type="component" value="Unassembled WGS sequence"/>
</dbReference>
<protein>
    <submittedName>
        <fullName evidence="2">Uncharacterized protein</fullName>
    </submittedName>
</protein>
<sequence>MCQMVIFWHACTHLVVSYMTCAFEEARNHEEQTATTALMESDCCICQQHGQPCRGEPDTMKRLLMTVQNMECILGVSADESGFLDMVARFYARGDHKRWLQPGVAKAKYTKEDPYVRGLEIQTYLCTRGRSDFHMNPGYAFDIMIALFQQWDRLDYSNLNWSMAGYRRPSDFFFVSSNMIGLLSPDGQGLGDKPKTGVRHVAQRSGHLSNGNISMPAQCIMASIGTGEQGYNHIRTGSLARPYVQGQSIQPPMDAQASSVHNAIGNPGLLRPWSDGRPCEAPNRAPITKNQYTHHVFRSLSPLGEPGPSMENHTQALDERATHQVGFHVHTNSLNHPLFAAECDGDVHINGTSHGMDLNHHTKTDPITYNNTFPIPDNTQQIIPYCHSTPRGTINQIYPDPDISTSRHPLFPEKTAQQPINPTEDPLFPTSLENTILIPRSPTTTFSTIDPSMLDLSDPDQLQFSGPCGDGTCGKGKQPIGDISQLEPHVLGGFGFPLHGDSMDFTKG</sequence>
<accession>A0A5N7CEB4</accession>
<dbReference type="OrthoDB" id="4507478at2759"/>
<proteinExistence type="predicted"/>
<gene>
    <name evidence="2" type="ORF">BDV23DRAFT_181690</name>
</gene>
<evidence type="ECO:0000313" key="2">
    <source>
        <dbReference type="EMBL" id="KAE8392289.1"/>
    </source>
</evidence>
<dbReference type="EMBL" id="ML735238">
    <property type="protein sequence ID" value="KAE8392289.1"/>
    <property type="molecule type" value="Genomic_DNA"/>
</dbReference>
<feature type="signal peptide" evidence="1">
    <location>
        <begin position="1"/>
        <end position="17"/>
    </location>
</feature>
<evidence type="ECO:0000256" key="1">
    <source>
        <dbReference type="SAM" id="SignalP"/>
    </source>
</evidence>
<dbReference type="AlphaFoldDB" id="A0A5N7CEB4"/>
<organism evidence="2">
    <name type="scientific">Petromyces alliaceus</name>
    <name type="common">Aspergillus alliaceus</name>
    <dbReference type="NCBI Taxonomy" id="209559"/>
    <lineage>
        <taxon>Eukaryota</taxon>
        <taxon>Fungi</taxon>
        <taxon>Dikarya</taxon>
        <taxon>Ascomycota</taxon>
        <taxon>Pezizomycotina</taxon>
        <taxon>Eurotiomycetes</taxon>
        <taxon>Eurotiomycetidae</taxon>
        <taxon>Eurotiales</taxon>
        <taxon>Aspergillaceae</taxon>
        <taxon>Aspergillus</taxon>
        <taxon>Aspergillus subgen. Circumdati</taxon>
    </lineage>
</organism>